<evidence type="ECO:0000313" key="1">
    <source>
        <dbReference type="EMBL" id="OFD68803.1"/>
    </source>
</evidence>
<protein>
    <recommendedName>
        <fullName evidence="3">HNH endonuclease</fullName>
    </recommendedName>
</protein>
<comment type="caution">
    <text evidence="1">The sequence shown here is derived from an EMBL/GenBank/DDBJ whole genome shotgun (WGS) entry which is preliminary data.</text>
</comment>
<proteinExistence type="predicted"/>
<gene>
    <name evidence="1" type="ORF">BWGOE8_59620</name>
</gene>
<dbReference type="Proteomes" id="UP000175706">
    <property type="component" value="Unassembled WGS sequence"/>
</dbReference>
<reference evidence="1 2" key="1">
    <citation type="submission" date="2016-05" db="EMBL/GenBank/DDBJ databases">
        <title>Bacillus thuringiensis and Bacillus weihenstephanensis as novel biocontrol agents of wilt causing Verticillium species.</title>
        <authorList>
            <person name="Hollensteiner J."/>
            <person name="Wemheuer F."/>
            <person name="Harting R."/>
            <person name="Kolarzyk A."/>
            <person name="Diaz-Valerio S."/>
            <person name="Poehlein A."/>
            <person name="Brzuszkiewicz E."/>
            <person name="Nesemann K."/>
            <person name="Braus-Stromeyer S."/>
            <person name="Braus G."/>
            <person name="Daniel R."/>
            <person name="Liesegang H."/>
        </authorList>
    </citation>
    <scope>NUCLEOTIDE SEQUENCE [LARGE SCALE GENOMIC DNA]</scope>
    <source>
        <strain evidence="1 2">GOE8</strain>
    </source>
</reference>
<evidence type="ECO:0008006" key="3">
    <source>
        <dbReference type="Google" id="ProtNLM"/>
    </source>
</evidence>
<dbReference type="AlphaFoldDB" id="A0A1E8AYB2"/>
<sequence>MGADVVLFTDVLPKELWLEKDDVQFRWLNERLPNKVQPEGKTWHHKEKDGIMELVPFDIHNITKHNGGRTKGHWADAPRH</sequence>
<accession>A0A1E8AYB2</accession>
<dbReference type="InterPro" id="IPR032869">
    <property type="entry name" value="WHH_dom_containing"/>
</dbReference>
<name>A0A1E8AYB2_BACMY</name>
<organism evidence="1 2">
    <name type="scientific">Bacillus mycoides</name>
    <dbReference type="NCBI Taxonomy" id="1405"/>
    <lineage>
        <taxon>Bacteria</taxon>
        <taxon>Bacillati</taxon>
        <taxon>Bacillota</taxon>
        <taxon>Bacilli</taxon>
        <taxon>Bacillales</taxon>
        <taxon>Bacillaceae</taxon>
        <taxon>Bacillus</taxon>
        <taxon>Bacillus cereus group</taxon>
    </lineage>
</organism>
<evidence type="ECO:0000313" key="2">
    <source>
        <dbReference type="Proteomes" id="UP000175706"/>
    </source>
</evidence>
<dbReference type="Pfam" id="PF14414">
    <property type="entry name" value="WHH"/>
    <property type="match status" value="1"/>
</dbReference>
<dbReference type="EMBL" id="LXLT01000149">
    <property type="protein sequence ID" value="OFD68803.1"/>
    <property type="molecule type" value="Genomic_DNA"/>
</dbReference>